<dbReference type="AlphaFoldDB" id="L5KPJ1"/>
<feature type="compositionally biased region" description="Low complexity" evidence="1">
    <location>
        <begin position="87"/>
        <end position="99"/>
    </location>
</feature>
<reference evidence="3" key="1">
    <citation type="journal article" date="2013" name="Science">
        <title>Comparative analysis of bat genomes provides insight into the evolution of flight and immunity.</title>
        <authorList>
            <person name="Zhang G."/>
            <person name="Cowled C."/>
            <person name="Shi Z."/>
            <person name="Huang Z."/>
            <person name="Bishop-Lilly K.A."/>
            <person name="Fang X."/>
            <person name="Wynne J.W."/>
            <person name="Xiong Z."/>
            <person name="Baker M.L."/>
            <person name="Zhao W."/>
            <person name="Tachedjian M."/>
            <person name="Zhu Y."/>
            <person name="Zhou P."/>
            <person name="Jiang X."/>
            <person name="Ng J."/>
            <person name="Yang L."/>
            <person name="Wu L."/>
            <person name="Xiao J."/>
            <person name="Feng Y."/>
            <person name="Chen Y."/>
            <person name="Sun X."/>
            <person name="Zhang Y."/>
            <person name="Marsh G.A."/>
            <person name="Crameri G."/>
            <person name="Broder C.C."/>
            <person name="Frey K.G."/>
            <person name="Wang L.F."/>
            <person name="Wang J."/>
        </authorList>
    </citation>
    <scope>NUCLEOTIDE SEQUENCE [LARGE SCALE GENOMIC DNA]</scope>
</reference>
<dbReference type="InParanoid" id="L5KPJ1"/>
<proteinExistence type="predicted"/>
<gene>
    <name evidence="2" type="ORF">PAL_GLEAN10000175</name>
</gene>
<sequence>MNPRVFLTRKTHIVVKHQLDIQWSPRDVMNRSWRSMIIAPTNKLATASTNGSMARCLRKDIIESLENMAAVLVCHSPDEKLEPAPRPCADSSASPSSRSKWGYSCPGPPDMGESRGNVAAGWCPQVHGAPMGGSSRPPQRPVRSLRPEPPARSLRLHPVLPAASADARTLQTAVSPGSSDPTRTQHQCGSGARLTTATTRHGAPPPGPESPPIRQDVEALSHKAPRSQDPLAGLFLCEMQIRLRFHLLSPSQVPVLIV</sequence>
<organism evidence="2 3">
    <name type="scientific">Pteropus alecto</name>
    <name type="common">Black flying fox</name>
    <dbReference type="NCBI Taxonomy" id="9402"/>
    <lineage>
        <taxon>Eukaryota</taxon>
        <taxon>Metazoa</taxon>
        <taxon>Chordata</taxon>
        <taxon>Craniata</taxon>
        <taxon>Vertebrata</taxon>
        <taxon>Euteleostomi</taxon>
        <taxon>Mammalia</taxon>
        <taxon>Eutheria</taxon>
        <taxon>Laurasiatheria</taxon>
        <taxon>Chiroptera</taxon>
        <taxon>Yinpterochiroptera</taxon>
        <taxon>Pteropodoidea</taxon>
        <taxon>Pteropodidae</taxon>
        <taxon>Pteropodinae</taxon>
        <taxon>Pteropus</taxon>
    </lineage>
</organism>
<name>L5KPJ1_PTEAL</name>
<evidence type="ECO:0000256" key="1">
    <source>
        <dbReference type="SAM" id="MobiDB-lite"/>
    </source>
</evidence>
<feature type="region of interest" description="Disordered" evidence="1">
    <location>
        <begin position="79"/>
        <end position="214"/>
    </location>
</feature>
<accession>L5KPJ1</accession>
<dbReference type="EMBL" id="KB030650">
    <property type="protein sequence ID" value="ELK12826.1"/>
    <property type="molecule type" value="Genomic_DNA"/>
</dbReference>
<protein>
    <submittedName>
        <fullName evidence="2">Uncharacterized protein</fullName>
    </submittedName>
</protein>
<feature type="compositionally biased region" description="Polar residues" evidence="1">
    <location>
        <begin position="169"/>
        <end position="199"/>
    </location>
</feature>
<dbReference type="Proteomes" id="UP000010552">
    <property type="component" value="Unassembled WGS sequence"/>
</dbReference>
<evidence type="ECO:0000313" key="3">
    <source>
        <dbReference type="Proteomes" id="UP000010552"/>
    </source>
</evidence>
<evidence type="ECO:0000313" key="2">
    <source>
        <dbReference type="EMBL" id="ELK12826.1"/>
    </source>
</evidence>
<keyword evidence="3" id="KW-1185">Reference proteome</keyword>